<evidence type="ECO:0000256" key="2">
    <source>
        <dbReference type="ARBA" id="ARBA00022801"/>
    </source>
</evidence>
<evidence type="ECO:0000256" key="1">
    <source>
        <dbReference type="ARBA" id="ARBA00001946"/>
    </source>
</evidence>
<keyword evidence="5" id="KW-1185">Reference proteome</keyword>
<dbReference type="Pfam" id="PF00293">
    <property type="entry name" value="NUDIX"/>
    <property type="match status" value="1"/>
</dbReference>
<evidence type="ECO:0000259" key="3">
    <source>
        <dbReference type="PROSITE" id="PS51462"/>
    </source>
</evidence>
<reference evidence="4 5" key="1">
    <citation type="journal article" date="2016" name="Int. J. Syst. Evol. Microbiol.">
        <title>Dermabacter jinjuensis sp. nov., a novel species of the genus Dermabacter isolated from a clinical specimen.</title>
        <authorList>
            <person name="Park Y.K."/>
            <person name="Lee K.M."/>
            <person name="Lee W.K."/>
            <person name="Cho M.J."/>
            <person name="Lee H.S."/>
            <person name="Cho Y.G."/>
            <person name="Lee Y.C."/>
            <person name="Lee W.K."/>
            <person name="Seong W.K."/>
            <person name="Hwang K.J."/>
        </authorList>
    </citation>
    <scope>NUCLEOTIDE SEQUENCE [LARGE SCALE GENOMIC DNA]</scope>
    <source>
        <strain evidence="4 5">32T</strain>
    </source>
</reference>
<dbReference type="Proteomes" id="UP000815698">
    <property type="component" value="Chromosome"/>
</dbReference>
<dbReference type="PROSITE" id="PS51462">
    <property type="entry name" value="NUDIX"/>
    <property type="match status" value="1"/>
</dbReference>
<dbReference type="CDD" id="cd18879">
    <property type="entry name" value="NUDIX_Hydrolase"/>
    <property type="match status" value="1"/>
</dbReference>
<proteinExistence type="predicted"/>
<protein>
    <submittedName>
        <fullName evidence="4">ADP-ribose pyrophosphatase</fullName>
    </submittedName>
</protein>
<dbReference type="EMBL" id="CP023482">
    <property type="protein sequence ID" value="ATH96580.1"/>
    <property type="molecule type" value="Genomic_DNA"/>
</dbReference>
<dbReference type="RefSeq" id="WP_096882908.1">
    <property type="nucleotide sequence ID" value="NZ_CP023482.1"/>
</dbReference>
<gene>
    <name evidence="4" type="ORF">COP05_05360</name>
</gene>
<dbReference type="PANTHER" id="PTHR43046">
    <property type="entry name" value="GDP-MANNOSE MANNOSYL HYDROLASE"/>
    <property type="match status" value="1"/>
</dbReference>
<dbReference type="Gene3D" id="3.90.79.10">
    <property type="entry name" value="Nucleoside Triphosphate Pyrophosphohydrolase"/>
    <property type="match status" value="1"/>
</dbReference>
<accession>A0ABN5DS18</accession>
<organism evidence="4 5">
    <name type="scientific">Dermabacter jinjuensis</name>
    <dbReference type="NCBI Taxonomy" id="1667168"/>
    <lineage>
        <taxon>Bacteria</taxon>
        <taxon>Bacillati</taxon>
        <taxon>Actinomycetota</taxon>
        <taxon>Actinomycetes</taxon>
        <taxon>Micrococcales</taxon>
        <taxon>Dermabacteraceae</taxon>
        <taxon>Dermabacter</taxon>
    </lineage>
</organism>
<dbReference type="SUPFAM" id="SSF55811">
    <property type="entry name" value="Nudix"/>
    <property type="match status" value="1"/>
</dbReference>
<comment type="cofactor">
    <cofactor evidence="1">
        <name>Mg(2+)</name>
        <dbReference type="ChEBI" id="CHEBI:18420"/>
    </cofactor>
</comment>
<keyword evidence="2" id="KW-0378">Hydrolase</keyword>
<evidence type="ECO:0000313" key="5">
    <source>
        <dbReference type="Proteomes" id="UP000815698"/>
    </source>
</evidence>
<dbReference type="InterPro" id="IPR015797">
    <property type="entry name" value="NUDIX_hydrolase-like_dom_sf"/>
</dbReference>
<sequence length="161" mass="17933">MPTPDFVLKLREKIGHDHLWLSGVTVFVFDDDRTHCLLVQRADNHQWTPVTGIIDPGEEPARAGVREVLEETGCACTIEFLSNVGAVGPVTHANGDLASYLDLAFVATHVRGEPHPADGENLQAAWFPIDDMPELNRRFRAGLRRAIDQLFSGDRAAYFKR</sequence>
<dbReference type="InterPro" id="IPR000086">
    <property type="entry name" value="NUDIX_hydrolase_dom"/>
</dbReference>
<name>A0ABN5DS18_9MICO</name>
<feature type="domain" description="Nudix hydrolase" evidence="3">
    <location>
        <begin position="19"/>
        <end position="152"/>
    </location>
</feature>
<dbReference type="PANTHER" id="PTHR43046:SF16">
    <property type="entry name" value="ADP-RIBOSE PYROPHOSPHATASE YJHB-RELATED"/>
    <property type="match status" value="1"/>
</dbReference>
<evidence type="ECO:0000313" key="4">
    <source>
        <dbReference type="EMBL" id="ATH96580.1"/>
    </source>
</evidence>